<dbReference type="EMBL" id="JACSQN010000013">
    <property type="protein sequence ID" value="MBD7985643.1"/>
    <property type="molecule type" value="Genomic_DNA"/>
</dbReference>
<sequence length="245" mass="28034">MSKFDKRIEQKLSEHTEKDAHALEEDIWKGINEELFERRTFEMKKRPKRLMPAVAVIAAALVLAFTLQTESGSAIMKSVKDMFAPEKEIIQSLEGQDEHTNVTLNEGKDSEYVIYVDESRYKMVKGEEVDIITTSEPLPDDFPEVSMEIRQYPDELPDDLVKKIEAELKVEFPDLRPVETVTEPVEGYWLHGLAESVWDGKVIDVYVVSNGKEGSFVITENYFLEAAEGHGARFTHMLESFEIVD</sequence>
<feature type="transmembrane region" description="Helical" evidence="1">
    <location>
        <begin position="50"/>
        <end position="67"/>
    </location>
</feature>
<gene>
    <name evidence="2" type="ORF">H9649_13695</name>
</gene>
<name>A0ABR8UC75_9BACL</name>
<proteinExistence type="predicted"/>
<keyword evidence="1" id="KW-1133">Transmembrane helix</keyword>
<keyword evidence="1" id="KW-0812">Transmembrane</keyword>
<organism evidence="2 3">
    <name type="scientific">Sporosarcina quadrami</name>
    <dbReference type="NCBI Taxonomy" id="2762234"/>
    <lineage>
        <taxon>Bacteria</taxon>
        <taxon>Bacillati</taxon>
        <taxon>Bacillota</taxon>
        <taxon>Bacilli</taxon>
        <taxon>Bacillales</taxon>
        <taxon>Caryophanaceae</taxon>
        <taxon>Sporosarcina</taxon>
    </lineage>
</organism>
<keyword evidence="3" id="KW-1185">Reference proteome</keyword>
<accession>A0ABR8UC75</accession>
<evidence type="ECO:0008006" key="4">
    <source>
        <dbReference type="Google" id="ProtNLM"/>
    </source>
</evidence>
<evidence type="ECO:0000313" key="3">
    <source>
        <dbReference type="Proteomes" id="UP000626786"/>
    </source>
</evidence>
<keyword evidence="1" id="KW-0472">Membrane</keyword>
<evidence type="ECO:0000313" key="2">
    <source>
        <dbReference type="EMBL" id="MBD7985643.1"/>
    </source>
</evidence>
<dbReference type="RefSeq" id="WP_191695471.1">
    <property type="nucleotide sequence ID" value="NZ_JACSQN010000013.1"/>
</dbReference>
<comment type="caution">
    <text evidence="2">The sequence shown here is derived from an EMBL/GenBank/DDBJ whole genome shotgun (WGS) entry which is preliminary data.</text>
</comment>
<dbReference type="Proteomes" id="UP000626786">
    <property type="component" value="Unassembled WGS sequence"/>
</dbReference>
<evidence type="ECO:0000256" key="1">
    <source>
        <dbReference type="SAM" id="Phobius"/>
    </source>
</evidence>
<protein>
    <recommendedName>
        <fullName evidence="4">DUF4367 domain-containing protein</fullName>
    </recommendedName>
</protein>
<reference evidence="2 3" key="1">
    <citation type="submission" date="2020-08" db="EMBL/GenBank/DDBJ databases">
        <title>A Genomic Blueprint of the Chicken Gut Microbiome.</title>
        <authorList>
            <person name="Gilroy R."/>
            <person name="Ravi A."/>
            <person name="Getino M."/>
            <person name="Pursley I."/>
            <person name="Horton D.L."/>
            <person name="Alikhan N.-F."/>
            <person name="Baker D."/>
            <person name="Gharbi K."/>
            <person name="Hall N."/>
            <person name="Watson M."/>
            <person name="Adriaenssens E.M."/>
            <person name="Foster-Nyarko E."/>
            <person name="Jarju S."/>
            <person name="Secka A."/>
            <person name="Antonio M."/>
            <person name="Oren A."/>
            <person name="Chaudhuri R."/>
            <person name="La Ragione R.M."/>
            <person name="Hildebrand F."/>
            <person name="Pallen M.J."/>
        </authorList>
    </citation>
    <scope>NUCLEOTIDE SEQUENCE [LARGE SCALE GENOMIC DNA]</scope>
    <source>
        <strain evidence="2 3">Sa2YVA2</strain>
    </source>
</reference>